<organism evidence="2 3">
    <name type="scientific">Plenodomus tracheiphilus IPT5</name>
    <dbReference type="NCBI Taxonomy" id="1408161"/>
    <lineage>
        <taxon>Eukaryota</taxon>
        <taxon>Fungi</taxon>
        <taxon>Dikarya</taxon>
        <taxon>Ascomycota</taxon>
        <taxon>Pezizomycotina</taxon>
        <taxon>Dothideomycetes</taxon>
        <taxon>Pleosporomycetidae</taxon>
        <taxon>Pleosporales</taxon>
        <taxon>Pleosporineae</taxon>
        <taxon>Leptosphaeriaceae</taxon>
        <taxon>Plenodomus</taxon>
    </lineage>
</organism>
<feature type="region of interest" description="Disordered" evidence="1">
    <location>
        <begin position="201"/>
        <end position="247"/>
    </location>
</feature>
<reference evidence="2" key="1">
    <citation type="submission" date="2020-01" db="EMBL/GenBank/DDBJ databases">
        <authorList>
            <consortium name="DOE Joint Genome Institute"/>
            <person name="Haridas S."/>
            <person name="Albert R."/>
            <person name="Binder M."/>
            <person name="Bloem J."/>
            <person name="Labutti K."/>
            <person name="Salamov A."/>
            <person name="Andreopoulos B."/>
            <person name="Baker S.E."/>
            <person name="Barry K."/>
            <person name="Bills G."/>
            <person name="Bluhm B.H."/>
            <person name="Cannon C."/>
            <person name="Castanera R."/>
            <person name="Culley D.E."/>
            <person name="Daum C."/>
            <person name="Ezra D."/>
            <person name="Gonzalez J.B."/>
            <person name="Henrissat B."/>
            <person name="Kuo A."/>
            <person name="Liang C."/>
            <person name="Lipzen A."/>
            <person name="Lutzoni F."/>
            <person name="Magnuson J."/>
            <person name="Mondo S."/>
            <person name="Nolan M."/>
            <person name="Ohm R."/>
            <person name="Pangilinan J."/>
            <person name="Park H.-J."/>
            <person name="Ramirez L."/>
            <person name="Alfaro M."/>
            <person name="Sun H."/>
            <person name="Tritt A."/>
            <person name="Yoshinaga Y."/>
            <person name="Zwiers L.-H."/>
            <person name="Turgeon B.G."/>
            <person name="Goodwin S.B."/>
            <person name="Spatafora J.W."/>
            <person name="Crous P.W."/>
            <person name="Grigoriev I.V."/>
        </authorList>
    </citation>
    <scope>NUCLEOTIDE SEQUENCE</scope>
    <source>
        <strain evidence="2">IPT5</strain>
    </source>
</reference>
<sequence length="247" mass="27083">MAKEQETSNCSSSYNDYNTNTCNIKRKSKIPVAGLNPHALAFHQGRPSHVEPHPDEKMINEHMDAVQNHWNGAFEAVGGLRLPHMPYINLPNGVNASDPSYHSPADYKAYPNPYTDPASYQPMNMPIGSYYGYPSQYLPNYNGGFASNYGHGGNGNYVNPADPFAGQLYEVQTARHGGAVRGYAPRYGYGCGDPDGYDGADERIGGPRIGGKKKKKGKKMRNAQREDMGKGAAWGKRRQYGQMVGGD</sequence>
<dbReference type="EMBL" id="MU006290">
    <property type="protein sequence ID" value="KAF2855654.1"/>
    <property type="molecule type" value="Genomic_DNA"/>
</dbReference>
<dbReference type="Proteomes" id="UP000799423">
    <property type="component" value="Unassembled WGS sequence"/>
</dbReference>
<name>A0A6A7BK39_9PLEO</name>
<proteinExistence type="predicted"/>
<feature type="compositionally biased region" description="Basic residues" evidence="1">
    <location>
        <begin position="210"/>
        <end position="222"/>
    </location>
</feature>
<gene>
    <name evidence="2" type="ORF">T440DRAFT_513756</name>
</gene>
<evidence type="ECO:0000256" key="1">
    <source>
        <dbReference type="SAM" id="MobiDB-lite"/>
    </source>
</evidence>
<dbReference type="AlphaFoldDB" id="A0A6A7BK39"/>
<dbReference type="OrthoDB" id="10571720at2759"/>
<evidence type="ECO:0000313" key="3">
    <source>
        <dbReference type="Proteomes" id="UP000799423"/>
    </source>
</evidence>
<accession>A0A6A7BK39</accession>
<keyword evidence="3" id="KW-1185">Reference proteome</keyword>
<protein>
    <submittedName>
        <fullName evidence="2">Uncharacterized protein</fullName>
    </submittedName>
</protein>
<evidence type="ECO:0000313" key="2">
    <source>
        <dbReference type="EMBL" id="KAF2855654.1"/>
    </source>
</evidence>